<dbReference type="GO" id="GO:0003950">
    <property type="term" value="F:NAD+ poly-ADP-ribosyltransferase activity"/>
    <property type="evidence" value="ECO:0007669"/>
    <property type="project" value="UniProtKB-UniRule"/>
</dbReference>
<dbReference type="PROSITE" id="PS51194">
    <property type="entry name" value="HELICASE_CTER"/>
    <property type="match status" value="1"/>
</dbReference>
<dbReference type="EMBL" id="CAJNOQ010002258">
    <property type="protein sequence ID" value="CAF0947968.1"/>
    <property type="molecule type" value="Genomic_DNA"/>
</dbReference>
<dbReference type="Proteomes" id="UP000681722">
    <property type="component" value="Unassembled WGS sequence"/>
</dbReference>
<dbReference type="InterPro" id="IPR001650">
    <property type="entry name" value="Helicase_C-like"/>
</dbReference>
<evidence type="ECO:0000256" key="5">
    <source>
        <dbReference type="RuleBase" id="RU362114"/>
    </source>
</evidence>
<dbReference type="InterPro" id="IPR014001">
    <property type="entry name" value="Helicase_ATP-bd"/>
</dbReference>
<gene>
    <name evidence="10" type="ORF">GPM918_LOCUS11079</name>
    <name evidence="11" type="ORF">SRO942_LOCUS11080</name>
</gene>
<feature type="domain" description="Helicase ATP-binding" evidence="8">
    <location>
        <begin position="907"/>
        <end position="1074"/>
    </location>
</feature>
<feature type="domain" description="PARP catalytic" evidence="7">
    <location>
        <begin position="1923"/>
        <end position="2111"/>
    </location>
</feature>
<dbReference type="GO" id="GO:0005524">
    <property type="term" value="F:ATP binding"/>
    <property type="evidence" value="ECO:0007669"/>
    <property type="project" value="UniProtKB-KW"/>
</dbReference>
<evidence type="ECO:0000259" key="8">
    <source>
        <dbReference type="PROSITE" id="PS51192"/>
    </source>
</evidence>
<organism evidence="10 12">
    <name type="scientific">Didymodactylos carnosus</name>
    <dbReference type="NCBI Taxonomy" id="1234261"/>
    <lineage>
        <taxon>Eukaryota</taxon>
        <taxon>Metazoa</taxon>
        <taxon>Spiralia</taxon>
        <taxon>Gnathifera</taxon>
        <taxon>Rotifera</taxon>
        <taxon>Eurotatoria</taxon>
        <taxon>Bdelloidea</taxon>
        <taxon>Philodinida</taxon>
        <taxon>Philodinidae</taxon>
        <taxon>Didymodactylos</taxon>
    </lineage>
</organism>
<dbReference type="EMBL" id="CAJOBC010002258">
    <property type="protein sequence ID" value="CAF3723974.1"/>
    <property type="molecule type" value="Genomic_DNA"/>
</dbReference>
<keyword evidence="2" id="KW-0378">Hydrolase</keyword>
<evidence type="ECO:0000259" key="9">
    <source>
        <dbReference type="PROSITE" id="PS51194"/>
    </source>
</evidence>
<dbReference type="GO" id="GO:0016787">
    <property type="term" value="F:hydrolase activity"/>
    <property type="evidence" value="ECO:0007669"/>
    <property type="project" value="UniProtKB-KW"/>
</dbReference>
<dbReference type="EC" id="2.4.2.-" evidence="5"/>
<dbReference type="Pfam" id="PF00644">
    <property type="entry name" value="PARP"/>
    <property type="match status" value="1"/>
</dbReference>
<keyword evidence="1" id="KW-0547">Nucleotide-binding</keyword>
<evidence type="ECO:0000256" key="1">
    <source>
        <dbReference type="ARBA" id="ARBA00022741"/>
    </source>
</evidence>
<proteinExistence type="predicted"/>
<dbReference type="GO" id="GO:0004386">
    <property type="term" value="F:helicase activity"/>
    <property type="evidence" value="ECO:0007669"/>
    <property type="project" value="UniProtKB-KW"/>
</dbReference>
<dbReference type="InterPro" id="IPR012317">
    <property type="entry name" value="Poly(ADP-ribose)pol_cat_dom"/>
</dbReference>
<comment type="caution">
    <text evidence="10">The sequence shown here is derived from an EMBL/GenBank/DDBJ whole genome shotgun (WGS) entry which is preliminary data.</text>
</comment>
<reference evidence="10" key="1">
    <citation type="submission" date="2021-02" db="EMBL/GenBank/DDBJ databases">
        <authorList>
            <person name="Nowell W R."/>
        </authorList>
    </citation>
    <scope>NUCLEOTIDE SEQUENCE</scope>
</reference>
<keyword evidence="5" id="KW-0520">NAD</keyword>
<dbReference type="PANTHER" id="PTHR18934:SF91">
    <property type="entry name" value="PRE-MRNA-SPLICING FACTOR ATP-DEPENDENT RNA HELICASE PRP16"/>
    <property type="match status" value="1"/>
</dbReference>
<dbReference type="InterPro" id="IPR027417">
    <property type="entry name" value="P-loop_NTPase"/>
</dbReference>
<evidence type="ECO:0000313" key="10">
    <source>
        <dbReference type="EMBL" id="CAF0947968.1"/>
    </source>
</evidence>
<dbReference type="PANTHER" id="PTHR18934">
    <property type="entry name" value="ATP-DEPENDENT RNA HELICASE"/>
    <property type="match status" value="1"/>
</dbReference>
<evidence type="ECO:0000256" key="6">
    <source>
        <dbReference type="SAM" id="MobiDB-lite"/>
    </source>
</evidence>
<keyword evidence="5" id="KW-0328">Glycosyltransferase</keyword>
<dbReference type="Gene3D" id="3.90.228.10">
    <property type="match status" value="1"/>
</dbReference>
<feature type="domain" description="Helicase C-terminal" evidence="9">
    <location>
        <begin position="1098"/>
        <end position="1259"/>
    </location>
</feature>
<dbReference type="Proteomes" id="UP000663829">
    <property type="component" value="Unassembled WGS sequence"/>
</dbReference>
<feature type="non-terminal residue" evidence="10">
    <location>
        <position position="1"/>
    </location>
</feature>
<name>A0A814D0V7_9BILA</name>
<dbReference type="SUPFAM" id="SSF56399">
    <property type="entry name" value="ADP-ribosylation"/>
    <property type="match status" value="1"/>
</dbReference>
<sequence>VSTLSSSNETWNIFDNPTTTTDSIPITAADNDENALIDDANMDDFFNEQIAKLHIPFSLTETSNMQPTTSINSTVTALFSSGVQSTRDQLPLEQVREIQHRQKPQPWKKTDREQKLEQQLIELQNREARVEEKQKQLTQQQAENQQQLMNAQITQAKVQEQIQASVVENNNRQLQEQFKELKHQQATAVQKRQQLFQQEAELQQQRTQDKIEQLKLQQQLQDSTEQTKEKERHLEELHEKFEQLQAIADQKEQLLVQLQAEKNELNKKQVGEANQAELIDSNGKDSKLREVLEKLKQEKEQLARLEVEKNALKKQVDMEQVQLQEQIQESAEKTKENNQQLNELLGQLNQEQVKVQQKEKQIAQLQGNAKKDIDQIELQQKQAQEQIQQQLNDSEEKMNEKDRQLKELLEQFKQQKAKADEKEEQLLQLQEKNKKQKTEMESERDKTQKNIQDEIENTKDPNQLEELFRKLEHLEQQLKQAEKAEKELRKQLAENEAQKERMEMEQRKVQEELKNQLQSANEKTKDKEQQLQKLFENIEQLKQQQREAEQREQYLTQLRAQNKKLTDQMEHQQQEIKEQLEKLKQQTTDKQKQMELLQEKLEHLQDEQRKAEEKAGDLAQLLQTIKTTNYHNLPFELVNEYLVNRIHSIEKRLENVKQLPILDEDEKDYLEHKIPHLIIETNETNYKMILAGFQVHHDEFNLFLEQIVTLYNVVQKAISYYDQHLKQILKRITLLVKKVKSNPPQYWKQYSETFLDLLQNKAKEYSKLFDEFITKKSKTIYADKCVEDSKQQFKPWLDLRRETEDYMKKNPFDDEIEKIKQQALDEFIKQTIYQQQLKTEKKPTDKSKAVLRQFIDGVKTTLKNDKQYVGQELKHFQMLPELLRRIIIYYKCFLVQLPLYESAEELLKKIEHNTVITISTSTGSGKSTLLPPLLIAEAYDKVMVTQPRRLPCNMISERVNSTIYSDLSGWAISGAESNVKAKIVFLTDGLLRERLLNNTNFITEETKLNKSVVFFIDEVHERSVNIDLCLGLLARLLTEKPQLKSKMKVIISSATLDNSVPTLYRHIPQLNFDEFKLPSLGTLYNVTKHQRQDANILDLVQELYRKRQRDDQILCFVNSTSDVHQSCELLAYVSHGAIVAYPLVQSQSSKDQQDMLKNGSVFFSTTVAETSLTFPSLRYVVDTGMINIPVYDLETKTTVLKEVRAAESTIKQRLGRLGRTKPGDYYALYDYKVEDKRYPTPQICQSELTNIDFSLRKSALKMGLNGMKQFLPDEPSQPAIDLALNQQRKLQILTAAPNEQFTTQGVALAKLPDFGSLPMSISVLSGLTSYQCGRDLICLSSMLSVLNTSAIIKAIPNQYKRPEGDFMTLLQVMDEILLVKQSVPAQQFDLNQVCQAKGLTAIQHVLNQALRRYTNLEKSFNLSNEYCEASQKKSGNWKLIAKSLISGYSDHIFVSLKEIQGRIHRFERWNYKQKPRIDIAVLDLQSSLIRSFTTAPVVIVLARDVRYATSIRAKAVLSFLGEIKSEWIEYQLERQVPLTNNEVEKLNKENMLLNVMSTFDNIQIHIGQDEQQQQQLILQGSSGSVLDVELDIRQQLVTETKFKLESDDNNINLKRNLESLTKMTRIFNPMRWRWEAEQQVQITINNANHQLEVWSRGREAQNNAVYNEFQSFLRWLKYCTVIRSPNSEMEEKISHITDSKRTKIDLWNGLQGSKCSRETRMECVAWIAVCKFDCRLEGGFIRDWVVGNYVGRPSDSSLPPSKWIDYQKGLPFINKEVIPSDLDFHLPIHVYFDIEKFLDELHRYQIDFKVFREDWRYVFLFDENAKTGPFTMDLIEPHIALTHDLIDFDVSNLSLEKDYTKELGMRVDITLPPYSFDLESTVDNIKNKRFQVLRPIDEENMKERIAKMETRGWKQTGEPVFVIPNPSSKYNFLIVALPKSIPLYKALSQDMQKIGSTIKIISIEQIKNPHLEETYESMKQLMAKQCENENPNERELYHGTRDDGINGILEYGYDDRFYNRDGAWGHGSYFADTPIKSHEYTAKSSKDHTRTIYYNKVLLGKQFKMDEIDQHLAAAPKDYHSIHGTVFKFDEYVVYRYGQALPYIKITYTSD</sequence>
<keyword evidence="12" id="KW-1185">Reference proteome</keyword>
<evidence type="ECO:0000256" key="3">
    <source>
        <dbReference type="ARBA" id="ARBA00022806"/>
    </source>
</evidence>
<protein>
    <recommendedName>
        <fullName evidence="5">Poly [ADP-ribose] polymerase</fullName>
        <shortName evidence="5">PARP</shortName>
        <ecNumber evidence="5">2.4.2.-</ecNumber>
    </recommendedName>
</protein>
<dbReference type="Pfam" id="PF00271">
    <property type="entry name" value="Helicase_C"/>
    <property type="match status" value="1"/>
</dbReference>
<keyword evidence="5" id="KW-0808">Transferase</keyword>
<dbReference type="SUPFAM" id="SSF52540">
    <property type="entry name" value="P-loop containing nucleoside triphosphate hydrolases"/>
    <property type="match status" value="1"/>
</dbReference>
<evidence type="ECO:0000313" key="12">
    <source>
        <dbReference type="Proteomes" id="UP000663829"/>
    </source>
</evidence>
<feature type="region of interest" description="Disordered" evidence="6">
    <location>
        <begin position="430"/>
        <end position="455"/>
    </location>
</feature>
<dbReference type="PROSITE" id="PS51192">
    <property type="entry name" value="HELICASE_ATP_BIND_1"/>
    <property type="match status" value="1"/>
</dbReference>
<evidence type="ECO:0000256" key="4">
    <source>
        <dbReference type="ARBA" id="ARBA00022840"/>
    </source>
</evidence>
<dbReference type="Gene3D" id="3.40.50.300">
    <property type="entry name" value="P-loop containing nucleotide triphosphate hydrolases"/>
    <property type="match status" value="2"/>
</dbReference>
<dbReference type="OrthoDB" id="6133115at2759"/>
<keyword evidence="3" id="KW-0347">Helicase</keyword>
<dbReference type="PROSITE" id="PS51059">
    <property type="entry name" value="PARP_CATALYTIC"/>
    <property type="match status" value="1"/>
</dbReference>
<dbReference type="SMART" id="SM00487">
    <property type="entry name" value="DEXDc"/>
    <property type="match status" value="1"/>
</dbReference>
<accession>A0A814D0V7</accession>
<evidence type="ECO:0000259" key="7">
    <source>
        <dbReference type="PROSITE" id="PS51059"/>
    </source>
</evidence>
<evidence type="ECO:0000313" key="11">
    <source>
        <dbReference type="EMBL" id="CAF3723974.1"/>
    </source>
</evidence>
<keyword evidence="4" id="KW-0067">ATP-binding</keyword>
<evidence type="ECO:0000256" key="2">
    <source>
        <dbReference type="ARBA" id="ARBA00022801"/>
    </source>
</evidence>
<dbReference type="GO" id="GO:0003723">
    <property type="term" value="F:RNA binding"/>
    <property type="evidence" value="ECO:0007669"/>
    <property type="project" value="TreeGrafter"/>
</dbReference>